<feature type="transmembrane region" description="Helical" evidence="8">
    <location>
        <begin position="237"/>
        <end position="255"/>
    </location>
</feature>
<evidence type="ECO:0000256" key="5">
    <source>
        <dbReference type="ARBA" id="ARBA00022989"/>
    </source>
</evidence>
<feature type="transmembrane region" description="Helical" evidence="8">
    <location>
        <begin position="56"/>
        <end position="73"/>
    </location>
</feature>
<sequence>MPSQGAVSGQNAIARRWWVLAVIGVVQLMVVLDATIVNIALPSAQEDLGFSDGDRQWVVTAYTLAFGSLLLLGGRIGDLIGRKQAFLLGLVGFAAASALGGAAEGFGMLVAARAVQGVFGALLAPAALSLLTTTFTEPKERAKAFAVFGAVAGTGSAIGLLLGGLLTEYLNWRWCLYINVAFAAAGFVGGLLLLPRTVRGGARPAFDIPGILLAATGLFSLVYGFSNAERESWSAGSTYGFLAAAVVLLALFAWWQTRAAHPLLPLRILLNRNRGASYVSLLVAAAGMFGASLFLTYFLQSSLGYSPMKTGVAFLPMIVAMVFTTVPTQNAVLPRVGPRPLVPLGMALAAGSLLWLSSLELGSGYASHVLGPLILLGMGLGLVMPCAMNVATFGVQPTDAGAASATVNTMQQIGASVGTALLNTLATTAGTDYLAGREPSARVLAESRVEGYTTAFAWSVAIFATGLVLSAALYRSGRLRPQPGPTADTAPAPAA</sequence>
<feature type="transmembrane region" description="Helical" evidence="8">
    <location>
        <begin position="85"/>
        <end position="103"/>
    </location>
</feature>
<dbReference type="InterPro" id="IPR036259">
    <property type="entry name" value="MFS_trans_sf"/>
</dbReference>
<name>A0ABX1H9Z6_9ACTN</name>
<comment type="caution">
    <text evidence="10">The sequence shown here is derived from an EMBL/GenBank/DDBJ whole genome shotgun (WGS) entry which is preliminary data.</text>
</comment>
<keyword evidence="2" id="KW-0813">Transport</keyword>
<evidence type="ECO:0000259" key="9">
    <source>
        <dbReference type="PROSITE" id="PS50850"/>
    </source>
</evidence>
<dbReference type="InterPro" id="IPR011701">
    <property type="entry name" value="MFS"/>
</dbReference>
<dbReference type="CDD" id="cd17321">
    <property type="entry name" value="MFS_MMR_MDR_like"/>
    <property type="match status" value="1"/>
</dbReference>
<feature type="domain" description="Major facilitator superfamily (MFS) profile" evidence="9">
    <location>
        <begin position="19"/>
        <end position="478"/>
    </location>
</feature>
<feature type="transmembrane region" description="Helical" evidence="8">
    <location>
        <begin position="369"/>
        <end position="392"/>
    </location>
</feature>
<dbReference type="Gene3D" id="1.20.1720.10">
    <property type="entry name" value="Multidrug resistance protein D"/>
    <property type="match status" value="2"/>
</dbReference>
<proteinExistence type="predicted"/>
<feature type="transmembrane region" description="Helical" evidence="8">
    <location>
        <begin position="340"/>
        <end position="357"/>
    </location>
</feature>
<dbReference type="PANTHER" id="PTHR42718:SF46">
    <property type="entry name" value="BLR6921 PROTEIN"/>
    <property type="match status" value="1"/>
</dbReference>
<feature type="transmembrane region" description="Helical" evidence="8">
    <location>
        <begin position="455"/>
        <end position="474"/>
    </location>
</feature>
<feature type="transmembrane region" description="Helical" evidence="8">
    <location>
        <begin position="109"/>
        <end position="132"/>
    </location>
</feature>
<keyword evidence="7" id="KW-0046">Antibiotic resistance</keyword>
<organism evidence="10 11">
    <name type="scientific">Streptomyces physcomitrii</name>
    <dbReference type="NCBI Taxonomy" id="2724184"/>
    <lineage>
        <taxon>Bacteria</taxon>
        <taxon>Bacillati</taxon>
        <taxon>Actinomycetota</taxon>
        <taxon>Actinomycetes</taxon>
        <taxon>Kitasatosporales</taxon>
        <taxon>Streptomycetaceae</taxon>
        <taxon>Streptomyces</taxon>
    </lineage>
</organism>
<feature type="transmembrane region" description="Helical" evidence="8">
    <location>
        <begin position="206"/>
        <end position="225"/>
    </location>
</feature>
<dbReference type="RefSeq" id="WP_168543126.1">
    <property type="nucleotide sequence ID" value="NZ_JAAWWP010000023.1"/>
</dbReference>
<evidence type="ECO:0000256" key="3">
    <source>
        <dbReference type="ARBA" id="ARBA00022475"/>
    </source>
</evidence>
<keyword evidence="6 8" id="KW-0472">Membrane</keyword>
<feature type="transmembrane region" description="Helical" evidence="8">
    <location>
        <begin position="176"/>
        <end position="194"/>
    </location>
</feature>
<dbReference type="PROSITE" id="PS50850">
    <property type="entry name" value="MFS"/>
    <property type="match status" value="1"/>
</dbReference>
<feature type="transmembrane region" description="Helical" evidence="8">
    <location>
        <begin position="413"/>
        <end position="435"/>
    </location>
</feature>
<accession>A0ABX1H9Z6</accession>
<dbReference type="Pfam" id="PF07690">
    <property type="entry name" value="MFS_1"/>
    <property type="match status" value="1"/>
</dbReference>
<dbReference type="Proteomes" id="UP000772196">
    <property type="component" value="Unassembled WGS sequence"/>
</dbReference>
<gene>
    <name evidence="10" type="ORF">HFV08_27300</name>
</gene>
<keyword evidence="4 8" id="KW-0812">Transmembrane</keyword>
<evidence type="ECO:0000313" key="10">
    <source>
        <dbReference type="EMBL" id="NKI44883.1"/>
    </source>
</evidence>
<reference evidence="10 11" key="1">
    <citation type="submission" date="2020-04" db="EMBL/GenBank/DDBJ databases">
        <title>Phylogenetic Diversity and Antibacterial Activity against Ralstonia solanacearum of Endophytic Actinomycete Isolated from Moss.</title>
        <authorList>
            <person name="Zhuang X."/>
        </authorList>
    </citation>
    <scope>NUCLEOTIDE SEQUENCE [LARGE SCALE GENOMIC DNA]</scope>
    <source>
        <strain evidence="10 11">LD120</strain>
    </source>
</reference>
<evidence type="ECO:0000313" key="11">
    <source>
        <dbReference type="Proteomes" id="UP000772196"/>
    </source>
</evidence>
<evidence type="ECO:0000256" key="2">
    <source>
        <dbReference type="ARBA" id="ARBA00022448"/>
    </source>
</evidence>
<evidence type="ECO:0000256" key="4">
    <source>
        <dbReference type="ARBA" id="ARBA00022692"/>
    </source>
</evidence>
<dbReference type="PANTHER" id="PTHR42718">
    <property type="entry name" value="MAJOR FACILITATOR SUPERFAMILY MULTIDRUG TRANSPORTER MFSC"/>
    <property type="match status" value="1"/>
</dbReference>
<feature type="transmembrane region" description="Helical" evidence="8">
    <location>
        <begin position="276"/>
        <end position="299"/>
    </location>
</feature>
<comment type="subcellular location">
    <subcellularLocation>
        <location evidence="1">Cell membrane</location>
        <topology evidence="1">Multi-pass membrane protein</topology>
    </subcellularLocation>
</comment>
<protein>
    <submittedName>
        <fullName evidence="10">MFS transporter</fullName>
    </submittedName>
</protein>
<evidence type="ECO:0000256" key="7">
    <source>
        <dbReference type="ARBA" id="ARBA00023251"/>
    </source>
</evidence>
<feature type="transmembrane region" description="Helical" evidence="8">
    <location>
        <begin position="144"/>
        <end position="164"/>
    </location>
</feature>
<dbReference type="SUPFAM" id="SSF103473">
    <property type="entry name" value="MFS general substrate transporter"/>
    <property type="match status" value="1"/>
</dbReference>
<evidence type="ECO:0000256" key="6">
    <source>
        <dbReference type="ARBA" id="ARBA00023136"/>
    </source>
</evidence>
<feature type="transmembrane region" description="Helical" evidence="8">
    <location>
        <begin position="311"/>
        <end position="328"/>
    </location>
</feature>
<keyword evidence="3" id="KW-1003">Cell membrane</keyword>
<evidence type="ECO:0000256" key="8">
    <source>
        <dbReference type="SAM" id="Phobius"/>
    </source>
</evidence>
<dbReference type="EMBL" id="JAAWWP010000023">
    <property type="protein sequence ID" value="NKI44883.1"/>
    <property type="molecule type" value="Genomic_DNA"/>
</dbReference>
<evidence type="ECO:0000256" key="1">
    <source>
        <dbReference type="ARBA" id="ARBA00004651"/>
    </source>
</evidence>
<feature type="transmembrane region" description="Helical" evidence="8">
    <location>
        <begin position="17"/>
        <end position="41"/>
    </location>
</feature>
<keyword evidence="11" id="KW-1185">Reference proteome</keyword>
<dbReference type="InterPro" id="IPR020846">
    <property type="entry name" value="MFS_dom"/>
</dbReference>
<keyword evidence="5 8" id="KW-1133">Transmembrane helix</keyword>